<gene>
    <name evidence="19" type="primary">cob</name>
</gene>
<accession>A0A4D6C4U8</accession>
<dbReference type="AlphaFoldDB" id="A0A4D6C4U8"/>
<dbReference type="InterPro" id="IPR048260">
    <property type="entry name" value="Cytochrome_b_C_euk/bac"/>
</dbReference>
<feature type="transmembrane region" description="Helical" evidence="16">
    <location>
        <begin position="202"/>
        <end position="223"/>
    </location>
</feature>
<dbReference type="PANTHER" id="PTHR19271">
    <property type="entry name" value="CYTOCHROME B"/>
    <property type="match status" value="1"/>
</dbReference>
<dbReference type="PANTHER" id="PTHR19271:SF16">
    <property type="entry name" value="CYTOCHROME B"/>
    <property type="match status" value="1"/>
</dbReference>
<feature type="domain" description="Cytochrome b/b6 N-terminal region profile" evidence="17">
    <location>
        <begin position="83"/>
        <end position="299"/>
    </location>
</feature>
<evidence type="ECO:0000256" key="5">
    <source>
        <dbReference type="ARBA" id="ARBA00022660"/>
    </source>
</evidence>
<dbReference type="InterPro" id="IPR048259">
    <property type="entry name" value="Cytochrome_b_N_euk/bac"/>
</dbReference>
<feature type="transmembrane region" description="Helical" evidence="16">
    <location>
        <begin position="169"/>
        <end position="190"/>
    </location>
</feature>
<evidence type="ECO:0000256" key="10">
    <source>
        <dbReference type="ARBA" id="ARBA00022989"/>
    </source>
</evidence>
<comment type="similarity">
    <text evidence="16">Belongs to the cytochrome b family.</text>
</comment>
<evidence type="ECO:0000256" key="9">
    <source>
        <dbReference type="ARBA" id="ARBA00022982"/>
    </source>
</evidence>
<dbReference type="GO" id="GO:0006122">
    <property type="term" value="P:mitochondrial electron transport, ubiquinol to cytochrome c"/>
    <property type="evidence" value="ECO:0007669"/>
    <property type="project" value="TreeGrafter"/>
</dbReference>
<feature type="binding site" description="axial binding residue" evidence="15">
    <location>
        <position position="185"/>
    </location>
    <ligand>
        <name>heme b</name>
        <dbReference type="ChEBI" id="CHEBI:60344"/>
        <label>b566</label>
    </ligand>
    <ligandPart>
        <name>Fe</name>
        <dbReference type="ChEBI" id="CHEBI:18248"/>
    </ligandPart>
</feature>
<keyword evidence="11 15" id="KW-0408">Iron</keyword>
<dbReference type="PROSITE" id="PS51003">
    <property type="entry name" value="CYTB_CTER"/>
    <property type="match status" value="1"/>
</dbReference>
<feature type="domain" description="Cytochrome b/b6 C-terminal region profile" evidence="18">
    <location>
        <begin position="300"/>
        <end position="470"/>
    </location>
</feature>
<dbReference type="InterPro" id="IPR005798">
    <property type="entry name" value="Cyt_b/b6_C"/>
</dbReference>
<dbReference type="Pfam" id="PF00032">
    <property type="entry name" value="Cytochrom_B_C"/>
    <property type="match status" value="1"/>
</dbReference>
<dbReference type="GO" id="GO:0016491">
    <property type="term" value="F:oxidoreductase activity"/>
    <property type="evidence" value="ECO:0007669"/>
    <property type="project" value="UniProtKB-UniRule"/>
</dbReference>
<dbReference type="Gene3D" id="1.20.810.10">
    <property type="entry name" value="Cytochrome Bc1 Complex, Chain C"/>
    <property type="match status" value="1"/>
</dbReference>
<dbReference type="GeneID" id="40513391"/>
<dbReference type="GO" id="GO:0045275">
    <property type="term" value="C:respiratory chain complex III"/>
    <property type="evidence" value="ECO:0007669"/>
    <property type="project" value="InterPro"/>
</dbReference>
<feature type="transmembrane region" description="Helical" evidence="16">
    <location>
        <begin position="117"/>
        <end position="143"/>
    </location>
</feature>
<protein>
    <recommendedName>
        <fullName evidence="2 16">Cytochrome b</fullName>
    </recommendedName>
</protein>
<feature type="transmembrane region" description="Helical" evidence="16">
    <location>
        <begin position="377"/>
        <end position="394"/>
    </location>
</feature>
<feature type="transmembrane region" description="Helical" evidence="16">
    <location>
        <begin position="442"/>
        <end position="460"/>
    </location>
</feature>
<evidence type="ECO:0000259" key="17">
    <source>
        <dbReference type="PROSITE" id="PS51002"/>
    </source>
</evidence>
<dbReference type="Pfam" id="PF00033">
    <property type="entry name" value="Cytochrome_B"/>
    <property type="match status" value="1"/>
</dbReference>
<keyword evidence="6 16" id="KW-0812">Transmembrane</keyword>
<keyword evidence="13 16" id="KW-0472">Membrane</keyword>
<evidence type="ECO:0000256" key="15">
    <source>
        <dbReference type="PIRSR" id="PIRSR038885-2"/>
    </source>
</evidence>
<keyword evidence="12 16" id="KW-0496">Mitochondrion</keyword>
<comment type="function">
    <text evidence="16">Component of the ubiquinol-cytochrome c reductase complex (complex III or cytochrome b-c1 complex) that is part of the mitochondrial respiratory chain. The b-c1 complex mediates electron transfer from ubiquinol to cytochrome c. Contributes to the generation of a proton gradient across the mitochondrial membrane that is then used for ATP synthesis.</text>
</comment>
<feature type="transmembrane region" description="Helical" evidence="16">
    <location>
        <begin position="229"/>
        <end position="256"/>
    </location>
</feature>
<evidence type="ECO:0000256" key="2">
    <source>
        <dbReference type="ARBA" id="ARBA00013531"/>
    </source>
</evidence>
<dbReference type="CDD" id="cd00290">
    <property type="entry name" value="cytochrome_b_C"/>
    <property type="match status" value="1"/>
</dbReference>
<comment type="cofactor">
    <cofactor evidence="16">
        <name>heme b</name>
        <dbReference type="ChEBI" id="CHEBI:60344"/>
    </cofactor>
    <text evidence="16">Binds 2 heme groups non-covalently.</text>
</comment>
<evidence type="ECO:0000256" key="14">
    <source>
        <dbReference type="PIRSR" id="PIRSR038885-1"/>
    </source>
</evidence>
<evidence type="ECO:0000256" key="1">
    <source>
        <dbReference type="ARBA" id="ARBA00004448"/>
    </source>
</evidence>
<evidence type="ECO:0000259" key="18">
    <source>
        <dbReference type="PROSITE" id="PS51003"/>
    </source>
</evidence>
<keyword evidence="4 15" id="KW-0349">Heme</keyword>
<feature type="transmembrane region" description="Helical" evidence="16">
    <location>
        <begin position="414"/>
        <end position="430"/>
    </location>
</feature>
<evidence type="ECO:0000256" key="6">
    <source>
        <dbReference type="ARBA" id="ARBA00022692"/>
    </source>
</evidence>
<geneLocation type="mitochondrion" evidence="19"/>
<dbReference type="SUPFAM" id="SSF81648">
    <property type="entry name" value="a domain/subunit of cytochrome bc1 complex (Ubiquinol-cytochrome c reductase)"/>
    <property type="match status" value="1"/>
</dbReference>
<dbReference type="InterPro" id="IPR030689">
    <property type="entry name" value="Cytochrome_b"/>
</dbReference>
<feature type="binding site" description="axial binding residue" evidence="15">
    <location>
        <position position="171"/>
    </location>
    <ligand>
        <name>heme b</name>
        <dbReference type="ChEBI" id="CHEBI:60344"/>
        <label>b562</label>
    </ligand>
    <ligandPart>
        <name>Fe</name>
        <dbReference type="ChEBI" id="CHEBI:18248"/>
    </ligandPart>
</feature>
<reference evidence="19" key="1">
    <citation type="journal article" date="2019" name="Genome Biol. Evol.">
        <title>Tracing the Evolution of the Plastome and Mitogenome in the Chloropicophyceae Uncovered Convergent tRNA Gene Losses and a Variant Plastid Genetic Code.</title>
        <authorList>
            <person name="Turmel M."/>
            <person name="Dos Santos A.L."/>
            <person name="Otis C."/>
            <person name="Sergerie R."/>
            <person name="Lemieux C."/>
        </authorList>
    </citation>
    <scope>NUCLEOTIDE SEQUENCE</scope>
</reference>
<keyword evidence="7 15" id="KW-0479">Metal-binding</keyword>
<dbReference type="GO" id="GO:0005743">
    <property type="term" value="C:mitochondrial inner membrane"/>
    <property type="evidence" value="ECO:0007669"/>
    <property type="project" value="UniProtKB-SubCell"/>
</dbReference>
<dbReference type="InterPro" id="IPR027387">
    <property type="entry name" value="Cytb/b6-like_sf"/>
</dbReference>
<feature type="transmembrane region" description="Helical" evidence="16">
    <location>
        <begin position="319"/>
        <end position="340"/>
    </location>
</feature>
<dbReference type="CDD" id="cd00284">
    <property type="entry name" value="Cytochrome_b_N"/>
    <property type="match status" value="1"/>
</dbReference>
<evidence type="ECO:0000313" key="19">
    <source>
        <dbReference type="EMBL" id="QBX98660.1"/>
    </source>
</evidence>
<proteinExistence type="inferred from homology"/>
<feature type="binding site" description="axial binding residue" evidence="15">
    <location>
        <position position="286"/>
    </location>
    <ligand>
        <name>heme b</name>
        <dbReference type="ChEBI" id="CHEBI:60344"/>
        <label>b566</label>
    </ligand>
    <ligandPart>
        <name>Fe</name>
        <dbReference type="ChEBI" id="CHEBI:18248"/>
    </ligandPart>
</feature>
<feature type="transmembrane region" description="Helical" evidence="16">
    <location>
        <begin position="352"/>
        <end position="371"/>
    </location>
</feature>
<feature type="transmembrane region" description="Helical" evidence="16">
    <location>
        <begin position="268"/>
        <end position="289"/>
    </location>
</feature>
<evidence type="ECO:0000256" key="8">
    <source>
        <dbReference type="ARBA" id="ARBA00022792"/>
    </source>
</evidence>
<dbReference type="PROSITE" id="PS51002">
    <property type="entry name" value="CYTB_NTER"/>
    <property type="match status" value="1"/>
</dbReference>
<dbReference type="PIRSF" id="PIRSF038885">
    <property type="entry name" value="COB"/>
    <property type="match status" value="1"/>
</dbReference>
<keyword evidence="3 16" id="KW-0813">Transport</keyword>
<keyword evidence="10 16" id="KW-1133">Transmembrane helix</keyword>
<keyword evidence="8" id="KW-0999">Mitochondrion inner membrane</keyword>
<dbReference type="SUPFAM" id="SSF81342">
    <property type="entry name" value="Transmembrane di-heme cytochromes"/>
    <property type="match status" value="1"/>
</dbReference>
<feature type="binding site" evidence="14">
    <location>
        <position position="291"/>
    </location>
    <ligand>
        <name>a ubiquinone</name>
        <dbReference type="ChEBI" id="CHEBI:16389"/>
    </ligand>
</feature>
<evidence type="ECO:0000256" key="4">
    <source>
        <dbReference type="ARBA" id="ARBA00022617"/>
    </source>
</evidence>
<feature type="binding site" description="axial binding residue" evidence="15">
    <location>
        <position position="272"/>
    </location>
    <ligand>
        <name>heme b</name>
        <dbReference type="ChEBI" id="CHEBI:60344"/>
        <label>b562</label>
    </ligand>
    <ligandPart>
        <name>Fe</name>
        <dbReference type="ChEBI" id="CHEBI:18248"/>
    </ligandPart>
</feature>
<keyword evidence="9 16" id="KW-0249">Electron transport</keyword>
<evidence type="ECO:0000256" key="13">
    <source>
        <dbReference type="ARBA" id="ARBA00023136"/>
    </source>
</evidence>
<comment type="subcellular location">
    <subcellularLocation>
        <location evidence="1">Mitochondrion inner membrane</location>
        <topology evidence="1">Multi-pass membrane protein</topology>
    </subcellularLocation>
</comment>
<dbReference type="GO" id="GO:0008121">
    <property type="term" value="F:quinol-cytochrome-c reductase activity"/>
    <property type="evidence" value="ECO:0007669"/>
    <property type="project" value="InterPro"/>
</dbReference>
<dbReference type="GO" id="GO:0046872">
    <property type="term" value="F:metal ion binding"/>
    <property type="evidence" value="ECO:0007669"/>
    <property type="project" value="UniProtKB-UniRule"/>
</dbReference>
<dbReference type="InterPro" id="IPR005797">
    <property type="entry name" value="Cyt_b/b6_N"/>
</dbReference>
<evidence type="ECO:0000256" key="7">
    <source>
        <dbReference type="ARBA" id="ARBA00022723"/>
    </source>
</evidence>
<name>A0A4D6C4U8_9CHLO</name>
<evidence type="ECO:0000256" key="16">
    <source>
        <dbReference type="RuleBase" id="RU362117"/>
    </source>
</evidence>
<dbReference type="InterPro" id="IPR036150">
    <property type="entry name" value="Cyt_b/b6_C_sf"/>
</dbReference>
<dbReference type="InterPro" id="IPR016174">
    <property type="entry name" value="Di-haem_cyt_TM"/>
</dbReference>
<keyword evidence="5 16" id="KW-0679">Respiratory chain</keyword>
<dbReference type="EMBL" id="MK086004">
    <property type="protein sequence ID" value="QBX98660.1"/>
    <property type="molecule type" value="Genomic_DNA"/>
</dbReference>
<comment type="cofactor">
    <cofactor evidence="15">
        <name>heme</name>
        <dbReference type="ChEBI" id="CHEBI:30413"/>
    </cofactor>
    <text evidence="15">Binds 2 heme groups non-covalently.</text>
</comment>
<evidence type="ECO:0000256" key="11">
    <source>
        <dbReference type="ARBA" id="ARBA00023004"/>
    </source>
</evidence>
<sequence>MKAKNKAFVSGILPRLPFLNDLISKVSSVSNTLPKPMEMLLSQKGPAYDLMSNEDRIQMERKELAKRFVKADNLYDPKLLQDREKTGSKRLSVLNQPGLSLVTDHLIDYPAPININYFWSFGSLAGICLGVQIATGIFLAMHYTPHVDLAFLSVEHIMRDVEGGWLLRYLHANGASMFFIMVYIHMFRGLYYASYVSPREAVWCLGVVILLLMILTAFIGYVLPWGQMSFWGATVITSLASAIPVVGNSIVTWLWGGFSVDNATLNRFFSLHYLLPFIIAGASIVHIAALHQYGSNNPLGLDASVDKMSFYPYCFVKDLVAWVTFGVFFSVFVYFAPNFLGHPDNYIPANPMSTPAHIVPEWYFLWVYAILRSIPNKLGGVAAIGLVFACLLALPFLQTSEVRSSLFRPIHKKLFWLLLADCLILGWIGMKPVETPYVEVGQIASVYFFVHFLVFVPILGRLEAKYSRSLAS</sequence>
<organism evidence="19">
    <name type="scientific">Chloropicon roscoffensis</name>
    <dbReference type="NCBI Taxonomy" id="1461544"/>
    <lineage>
        <taxon>Eukaryota</taxon>
        <taxon>Viridiplantae</taxon>
        <taxon>Chlorophyta</taxon>
        <taxon>Chloropicophyceae</taxon>
        <taxon>Chloropicales</taxon>
        <taxon>Chloropicaceae</taxon>
        <taxon>Chloropicon</taxon>
    </lineage>
</organism>
<evidence type="ECO:0000256" key="3">
    <source>
        <dbReference type="ARBA" id="ARBA00022448"/>
    </source>
</evidence>
<evidence type="ECO:0000256" key="12">
    <source>
        <dbReference type="ARBA" id="ARBA00023128"/>
    </source>
</evidence>
<dbReference type="RefSeq" id="YP_009647016.1">
    <property type="nucleotide sequence ID" value="NC_042599.1"/>
</dbReference>